<dbReference type="AlphaFoldDB" id="A0A931FNV3"/>
<dbReference type="GO" id="GO:0005509">
    <property type="term" value="F:calcium ion binding"/>
    <property type="evidence" value="ECO:0007669"/>
    <property type="project" value="InterPro"/>
</dbReference>
<dbReference type="Gene3D" id="2.150.10.10">
    <property type="entry name" value="Serralysin-like metalloprotease, C-terminal"/>
    <property type="match status" value="1"/>
</dbReference>
<dbReference type="GO" id="GO:0005615">
    <property type="term" value="C:extracellular space"/>
    <property type="evidence" value="ECO:0007669"/>
    <property type="project" value="InterPro"/>
</dbReference>
<gene>
    <name evidence="1" type="ORF">I2H38_11805</name>
</gene>
<dbReference type="EMBL" id="JADQDO010000005">
    <property type="protein sequence ID" value="MBF9234065.1"/>
    <property type="molecule type" value="Genomic_DNA"/>
</dbReference>
<dbReference type="Proteomes" id="UP000599312">
    <property type="component" value="Unassembled WGS sequence"/>
</dbReference>
<evidence type="ECO:0000313" key="1">
    <source>
        <dbReference type="EMBL" id="MBF9234065.1"/>
    </source>
</evidence>
<reference evidence="1" key="1">
    <citation type="submission" date="2020-11" db="EMBL/GenBank/DDBJ databases">
        <authorList>
            <person name="Kim M.K."/>
        </authorList>
    </citation>
    <scope>NUCLEOTIDE SEQUENCE</scope>
    <source>
        <strain evidence="1">BT350</strain>
    </source>
</reference>
<dbReference type="SUPFAM" id="SSF51120">
    <property type="entry name" value="beta-Roll"/>
    <property type="match status" value="1"/>
</dbReference>
<name>A0A931FNV3_9HYPH</name>
<dbReference type="PROSITE" id="PS00330">
    <property type="entry name" value="HEMOLYSIN_CALCIUM"/>
    <property type="match status" value="2"/>
</dbReference>
<organism evidence="1 2">
    <name type="scientific">Microvirga alba</name>
    <dbReference type="NCBI Taxonomy" id="2791025"/>
    <lineage>
        <taxon>Bacteria</taxon>
        <taxon>Pseudomonadati</taxon>
        <taxon>Pseudomonadota</taxon>
        <taxon>Alphaproteobacteria</taxon>
        <taxon>Hyphomicrobiales</taxon>
        <taxon>Methylobacteriaceae</taxon>
        <taxon>Microvirga</taxon>
    </lineage>
</organism>
<sequence>MTSYVGAFTAGAGFRVDTRTIDFGKFATDGTPVLRTPTLYRIETAAGTYTDFIGNFFRYTSVGDIIDGNVTQIVHISSGQTGFIAQGHATFSSLVGGGKGAGSFVGDASVGKIAPAIYKGSDKKDVLIASGLGGSFIDGKGGADFMKAYGGGNRFIVDASADRVIVSKAGPGAGFDKPNLIYAKVSYAMRAESGLSDIKAFSVTSTKAINLSGNNLDNTVTGSNGSNYLQGNDGDDKLIGLGGNDVLIGGNGNDILVGGTGRDAFVFDSALGRDPFDTPANPFAPQNIDTISDFTVGEDTIHLANSIFSTLTVKGALAPSAFVAGTEATKADQHIVYDPATGRLSYDADGSGAQKAVVFAILSARLPLSSSDFLVI</sequence>
<dbReference type="InterPro" id="IPR011049">
    <property type="entry name" value="Serralysin-like_metalloprot_C"/>
</dbReference>
<dbReference type="RefSeq" id="WP_196272065.1">
    <property type="nucleotide sequence ID" value="NZ_JADQDO010000005.1"/>
</dbReference>
<proteinExistence type="predicted"/>
<protein>
    <recommendedName>
        <fullName evidence="3">Calcium-binding protein</fullName>
    </recommendedName>
</protein>
<dbReference type="Pfam" id="PF00353">
    <property type="entry name" value="HemolysinCabind"/>
    <property type="match status" value="1"/>
</dbReference>
<dbReference type="InterPro" id="IPR018511">
    <property type="entry name" value="Hemolysin-typ_Ca-bd_CS"/>
</dbReference>
<dbReference type="InterPro" id="IPR001343">
    <property type="entry name" value="Hemolysn_Ca-bd"/>
</dbReference>
<accession>A0A931FNV3</accession>
<evidence type="ECO:0000313" key="2">
    <source>
        <dbReference type="Proteomes" id="UP000599312"/>
    </source>
</evidence>
<dbReference type="PRINTS" id="PR00313">
    <property type="entry name" value="CABNDNGRPT"/>
</dbReference>
<comment type="caution">
    <text evidence="1">The sequence shown here is derived from an EMBL/GenBank/DDBJ whole genome shotgun (WGS) entry which is preliminary data.</text>
</comment>
<keyword evidence="2" id="KW-1185">Reference proteome</keyword>
<evidence type="ECO:0008006" key="3">
    <source>
        <dbReference type="Google" id="ProtNLM"/>
    </source>
</evidence>